<evidence type="ECO:0000313" key="2">
    <source>
        <dbReference type="Proteomes" id="UP000036367"/>
    </source>
</evidence>
<accession>A0A0J1BDL4</accession>
<sequence>MEAFGEVILDVLTFPAVWSIRRCLARQLRLRFLWTVKLAEAFSCSIRRWMRKENLLVATWSLFEFAGRSICINSHSGFGRSR</sequence>
<comment type="caution">
    <text evidence="1">The sequence shown here is derived from an EMBL/GenBank/DDBJ whole genome shotgun (WGS) entry which is preliminary data.</text>
</comment>
<dbReference type="STRING" id="595434.RISK_003314"/>
<evidence type="ECO:0000313" key="1">
    <source>
        <dbReference type="EMBL" id="KLU04692.1"/>
    </source>
</evidence>
<keyword evidence="2" id="KW-1185">Reference proteome</keyword>
<protein>
    <submittedName>
        <fullName evidence="1">Uncharacterized protein</fullName>
    </submittedName>
</protein>
<reference evidence="1" key="1">
    <citation type="submission" date="2015-05" db="EMBL/GenBank/DDBJ databases">
        <title>Permanent draft genome of Rhodopirellula islandicus K833.</title>
        <authorList>
            <person name="Kizina J."/>
            <person name="Richter M."/>
            <person name="Glockner F.O."/>
            <person name="Harder J."/>
        </authorList>
    </citation>
    <scope>NUCLEOTIDE SEQUENCE [LARGE SCALE GENOMIC DNA]</scope>
    <source>
        <strain evidence="1">K833</strain>
    </source>
</reference>
<proteinExistence type="predicted"/>
<organism evidence="1 2">
    <name type="scientific">Rhodopirellula islandica</name>
    <dbReference type="NCBI Taxonomy" id="595434"/>
    <lineage>
        <taxon>Bacteria</taxon>
        <taxon>Pseudomonadati</taxon>
        <taxon>Planctomycetota</taxon>
        <taxon>Planctomycetia</taxon>
        <taxon>Pirellulales</taxon>
        <taxon>Pirellulaceae</taxon>
        <taxon>Rhodopirellula</taxon>
    </lineage>
</organism>
<dbReference type="Proteomes" id="UP000036367">
    <property type="component" value="Unassembled WGS sequence"/>
</dbReference>
<dbReference type="EMBL" id="LECT01000026">
    <property type="protein sequence ID" value="KLU04692.1"/>
    <property type="molecule type" value="Genomic_DNA"/>
</dbReference>
<gene>
    <name evidence="1" type="ORF">RISK_003314</name>
</gene>
<dbReference type="AlphaFoldDB" id="A0A0J1BDL4"/>
<dbReference type="PATRIC" id="fig|595434.4.peg.3161"/>
<name>A0A0J1BDL4_RHOIS</name>